<dbReference type="AlphaFoldDB" id="A0A3S5BT69"/>
<dbReference type="GO" id="GO:0005634">
    <property type="term" value="C:nucleus"/>
    <property type="evidence" value="ECO:0007669"/>
    <property type="project" value="TreeGrafter"/>
</dbReference>
<dbReference type="GO" id="GO:0000209">
    <property type="term" value="P:protein polyubiquitination"/>
    <property type="evidence" value="ECO:0007669"/>
    <property type="project" value="TreeGrafter"/>
</dbReference>
<feature type="compositionally biased region" description="Polar residues" evidence="1">
    <location>
        <begin position="300"/>
        <end position="312"/>
    </location>
</feature>
<dbReference type="PANTHER" id="PTHR46276:SF1">
    <property type="entry name" value="E3 UBIQUITIN-PROTEIN LIGASE UBR5"/>
    <property type="match status" value="1"/>
</dbReference>
<dbReference type="PANTHER" id="PTHR46276">
    <property type="entry name" value="E3 UBIQUITIN-PROTEIN LIGASE UBR5"/>
    <property type="match status" value="1"/>
</dbReference>
<dbReference type="OrthoDB" id="298098at2759"/>
<organism evidence="2 3">
    <name type="scientific">Protopolystoma xenopodis</name>
    <dbReference type="NCBI Taxonomy" id="117903"/>
    <lineage>
        <taxon>Eukaryota</taxon>
        <taxon>Metazoa</taxon>
        <taxon>Spiralia</taxon>
        <taxon>Lophotrochozoa</taxon>
        <taxon>Platyhelminthes</taxon>
        <taxon>Monogenea</taxon>
        <taxon>Polyopisthocotylea</taxon>
        <taxon>Polystomatidea</taxon>
        <taxon>Polystomatidae</taxon>
        <taxon>Protopolystoma</taxon>
    </lineage>
</organism>
<name>A0A3S5BT69_9PLAT</name>
<dbReference type="GO" id="GO:0005737">
    <property type="term" value="C:cytoplasm"/>
    <property type="evidence" value="ECO:0007669"/>
    <property type="project" value="TreeGrafter"/>
</dbReference>
<evidence type="ECO:0000313" key="3">
    <source>
        <dbReference type="Proteomes" id="UP000784294"/>
    </source>
</evidence>
<dbReference type="GO" id="GO:0090263">
    <property type="term" value="P:positive regulation of canonical Wnt signaling pathway"/>
    <property type="evidence" value="ECO:0007669"/>
    <property type="project" value="TreeGrafter"/>
</dbReference>
<dbReference type="EMBL" id="CAAALY010031664">
    <property type="protein sequence ID" value="VEL17227.1"/>
    <property type="molecule type" value="Genomic_DNA"/>
</dbReference>
<gene>
    <name evidence="2" type="ORF">PXEA_LOCUS10667</name>
</gene>
<reference evidence="2" key="1">
    <citation type="submission" date="2018-11" db="EMBL/GenBank/DDBJ databases">
        <authorList>
            <consortium name="Pathogen Informatics"/>
        </authorList>
    </citation>
    <scope>NUCLEOTIDE SEQUENCE</scope>
</reference>
<sequence>MDDFVFTLICKCPQTELIDALLRTLNWQLAIAKLEHATSVLDEKEENGICFDAKQPSILVELFKDTSSTCPKETTETLAKLKADAPQDTCHQVPNTVAEQLGRTTESVNTIATIESDGGSSQISSSLAGRFFDRREKQDLPNQRESKIRPALRLEQTDRMCRAAGRFVRSVARIYTCLALELTPDYYKKKTRPTLSQTRPLEVCRHIFFKLAPIVLAELPVIATGLLGPVRTGALRPSAFFSLSTQSNDAINGLEQVLNIERSQATRRQLALLSDAHSSLNLRSHMPTSGAPENRRDSNSRGQRPQTNPLGF</sequence>
<dbReference type="GO" id="GO:0034450">
    <property type="term" value="F:ubiquitin-ubiquitin ligase activity"/>
    <property type="evidence" value="ECO:0007669"/>
    <property type="project" value="TreeGrafter"/>
</dbReference>
<evidence type="ECO:0000313" key="2">
    <source>
        <dbReference type="EMBL" id="VEL17227.1"/>
    </source>
</evidence>
<keyword evidence="3" id="KW-1185">Reference proteome</keyword>
<dbReference type="Proteomes" id="UP000784294">
    <property type="component" value="Unassembled WGS sequence"/>
</dbReference>
<protein>
    <submittedName>
        <fullName evidence="2">Uncharacterized protein</fullName>
    </submittedName>
</protein>
<feature type="region of interest" description="Disordered" evidence="1">
    <location>
        <begin position="281"/>
        <end position="312"/>
    </location>
</feature>
<comment type="caution">
    <text evidence="2">The sequence shown here is derived from an EMBL/GenBank/DDBJ whole genome shotgun (WGS) entry which is preliminary data.</text>
</comment>
<proteinExistence type="predicted"/>
<evidence type="ECO:0000256" key="1">
    <source>
        <dbReference type="SAM" id="MobiDB-lite"/>
    </source>
</evidence>
<accession>A0A3S5BT69</accession>